<sequence length="112" mass="12961">MTIPLCRRVCYVPYFPQNTPLPEHLYHTFESPLTGCTVLAQYSRSLEGYDTDQRDTVMDCPDEYHNQEFSLGITAKSWMNSQSIHSNLLASREYVPMVIVHTVRYSTIIIQV</sequence>
<accession>A0A292PKN6</accession>
<gene>
    <name evidence="1" type="ORF">GSTUAT00007700001</name>
</gene>
<evidence type="ECO:0000313" key="2">
    <source>
        <dbReference type="Proteomes" id="UP001412239"/>
    </source>
</evidence>
<dbReference type="Proteomes" id="UP001412239">
    <property type="component" value="Unassembled WGS sequence"/>
</dbReference>
<dbReference type="AlphaFoldDB" id="A0A292PKN6"/>
<evidence type="ECO:0000313" key="1">
    <source>
        <dbReference type="EMBL" id="CUS08222.1"/>
    </source>
</evidence>
<reference evidence="1" key="1">
    <citation type="submission" date="2015-10" db="EMBL/GenBank/DDBJ databases">
        <authorList>
            <person name="Regsiter A."/>
            <person name="william w."/>
        </authorList>
    </citation>
    <scope>NUCLEOTIDE SEQUENCE</scope>
    <source>
        <strain evidence="1">Montdore</strain>
    </source>
</reference>
<keyword evidence="2" id="KW-1185">Reference proteome</keyword>
<proteinExistence type="predicted"/>
<protein>
    <submittedName>
        <fullName evidence="1">Uncharacterized protein</fullName>
    </submittedName>
</protein>
<name>A0A292PKN6_9PEZI</name>
<dbReference type="EMBL" id="LN891143">
    <property type="protein sequence ID" value="CUS08222.1"/>
    <property type="molecule type" value="Genomic_DNA"/>
</dbReference>
<organism evidence="1 2">
    <name type="scientific">Tuber aestivum</name>
    <name type="common">summer truffle</name>
    <dbReference type="NCBI Taxonomy" id="59557"/>
    <lineage>
        <taxon>Eukaryota</taxon>
        <taxon>Fungi</taxon>
        <taxon>Dikarya</taxon>
        <taxon>Ascomycota</taxon>
        <taxon>Pezizomycotina</taxon>
        <taxon>Pezizomycetes</taxon>
        <taxon>Pezizales</taxon>
        <taxon>Tuberaceae</taxon>
        <taxon>Tuber</taxon>
    </lineage>
</organism>